<dbReference type="AlphaFoldDB" id="A0A6B0SW31"/>
<comment type="caution">
    <text evidence="1">The sequence shown here is derived from an EMBL/GenBank/DDBJ whole genome shotgun (WGS) entry which is preliminary data.</text>
</comment>
<keyword evidence="2" id="KW-1185">Reference proteome</keyword>
<proteinExistence type="predicted"/>
<dbReference type="Pfam" id="PF24001">
    <property type="entry name" value="DUF7317"/>
    <property type="match status" value="1"/>
</dbReference>
<dbReference type="EMBL" id="WUUS01000001">
    <property type="protein sequence ID" value="MXR40150.1"/>
    <property type="molecule type" value="Genomic_DNA"/>
</dbReference>
<protein>
    <submittedName>
        <fullName evidence="1">Uncharacterized protein</fullName>
    </submittedName>
</protein>
<accession>A0A6B0SW31</accession>
<sequence>MTIHGVDTALTLFKAGTLTRTQAARKAGVDLDRFDELCVKRGIASAGPSLDPSGPSHVDAD</sequence>
<dbReference type="Proteomes" id="UP000437065">
    <property type="component" value="Unassembled WGS sequence"/>
</dbReference>
<gene>
    <name evidence="1" type="ORF">GRX01_02090</name>
</gene>
<evidence type="ECO:0000313" key="1">
    <source>
        <dbReference type="EMBL" id="MXR40150.1"/>
    </source>
</evidence>
<dbReference type="OrthoDB" id="225412at2157"/>
<reference evidence="1 2" key="1">
    <citation type="submission" date="2019-12" db="EMBL/GenBank/DDBJ databases">
        <title>Isolation and characterization of three novel carbon monoxide-oxidizing members of Halobacteria from salione crusts and soils.</title>
        <authorList>
            <person name="Myers M.R."/>
            <person name="King G.M."/>
        </authorList>
    </citation>
    <scope>NUCLEOTIDE SEQUENCE [LARGE SCALE GENOMIC DNA]</scope>
    <source>
        <strain evidence="1 2">WSA2</strain>
    </source>
</reference>
<evidence type="ECO:0000313" key="2">
    <source>
        <dbReference type="Proteomes" id="UP000437065"/>
    </source>
</evidence>
<name>A0A6B0SW31_9EURY</name>
<dbReference type="InterPro" id="IPR055741">
    <property type="entry name" value="DUF7317"/>
</dbReference>
<dbReference type="RefSeq" id="WP_159662891.1">
    <property type="nucleotide sequence ID" value="NZ_WUUS01000001.1"/>
</dbReference>
<organism evidence="1 2">
    <name type="scientific">Halobaculum saliterrae</name>
    <dbReference type="NCBI Taxonomy" id="2073113"/>
    <lineage>
        <taxon>Archaea</taxon>
        <taxon>Methanobacteriati</taxon>
        <taxon>Methanobacteriota</taxon>
        <taxon>Stenosarchaea group</taxon>
        <taxon>Halobacteria</taxon>
        <taxon>Halobacteriales</taxon>
        <taxon>Haloferacaceae</taxon>
        <taxon>Halobaculum</taxon>
    </lineage>
</organism>